<evidence type="ECO:0000313" key="2">
    <source>
        <dbReference type="EMBL" id="MFC3811770.1"/>
    </source>
</evidence>
<dbReference type="SUPFAM" id="SSF46689">
    <property type="entry name" value="Homeodomain-like"/>
    <property type="match status" value="1"/>
</dbReference>
<organism evidence="2 3">
    <name type="scientific">Lacihabitans lacunae</name>
    <dbReference type="NCBI Taxonomy" id="1028214"/>
    <lineage>
        <taxon>Bacteria</taxon>
        <taxon>Pseudomonadati</taxon>
        <taxon>Bacteroidota</taxon>
        <taxon>Cytophagia</taxon>
        <taxon>Cytophagales</taxon>
        <taxon>Leadbetterellaceae</taxon>
        <taxon>Lacihabitans</taxon>
    </lineage>
</organism>
<accession>A0ABV7YXL3</accession>
<keyword evidence="3" id="KW-1185">Reference proteome</keyword>
<dbReference type="InterPro" id="IPR036388">
    <property type="entry name" value="WH-like_DNA-bd_sf"/>
</dbReference>
<dbReference type="Gene3D" id="1.10.10.10">
    <property type="entry name" value="Winged helix-like DNA-binding domain superfamily/Winged helix DNA-binding domain"/>
    <property type="match status" value="1"/>
</dbReference>
<feature type="coiled-coil region" evidence="1">
    <location>
        <begin position="59"/>
        <end position="86"/>
    </location>
</feature>
<dbReference type="InterPro" id="IPR009057">
    <property type="entry name" value="Homeodomain-like_sf"/>
</dbReference>
<dbReference type="Pfam" id="PF01527">
    <property type="entry name" value="HTH_Tnp_1"/>
    <property type="match status" value="1"/>
</dbReference>
<dbReference type="EMBL" id="JBHRYQ010000001">
    <property type="protein sequence ID" value="MFC3811770.1"/>
    <property type="molecule type" value="Genomic_DNA"/>
</dbReference>
<sequence length="102" mass="11684">MSKHRKTWSPTEKEKIVLHSIQHGVSEASREFGVSSVSIYNWKEKLEHLGKSGLQSGAMTDSERELKLLRRENEALKRIVAEKELAIQIKDSLLKKSQSIKK</sequence>
<dbReference type="RefSeq" id="WP_379838615.1">
    <property type="nucleotide sequence ID" value="NZ_JBHRYQ010000001.1"/>
</dbReference>
<name>A0ABV7YXL3_9BACT</name>
<gene>
    <name evidence="2" type="ORF">ACFOOI_13990</name>
</gene>
<evidence type="ECO:0000256" key="1">
    <source>
        <dbReference type="SAM" id="Coils"/>
    </source>
</evidence>
<protein>
    <submittedName>
        <fullName evidence="2">Transposase</fullName>
    </submittedName>
</protein>
<dbReference type="InterPro" id="IPR002514">
    <property type="entry name" value="Transposase_8"/>
</dbReference>
<comment type="caution">
    <text evidence="2">The sequence shown here is derived from an EMBL/GenBank/DDBJ whole genome shotgun (WGS) entry which is preliminary data.</text>
</comment>
<dbReference type="Proteomes" id="UP001595616">
    <property type="component" value="Unassembled WGS sequence"/>
</dbReference>
<keyword evidence="1" id="KW-0175">Coiled coil</keyword>
<evidence type="ECO:0000313" key="3">
    <source>
        <dbReference type="Proteomes" id="UP001595616"/>
    </source>
</evidence>
<reference evidence="3" key="1">
    <citation type="journal article" date="2019" name="Int. J. Syst. Evol. Microbiol.">
        <title>The Global Catalogue of Microorganisms (GCM) 10K type strain sequencing project: providing services to taxonomists for standard genome sequencing and annotation.</title>
        <authorList>
            <consortium name="The Broad Institute Genomics Platform"/>
            <consortium name="The Broad Institute Genome Sequencing Center for Infectious Disease"/>
            <person name="Wu L."/>
            <person name="Ma J."/>
        </authorList>
    </citation>
    <scope>NUCLEOTIDE SEQUENCE [LARGE SCALE GENOMIC DNA]</scope>
    <source>
        <strain evidence="3">CECT 7956</strain>
    </source>
</reference>
<proteinExistence type="predicted"/>